<dbReference type="InterPro" id="IPR025326">
    <property type="entry name" value="DUF4232"/>
</dbReference>
<evidence type="ECO:0000259" key="3">
    <source>
        <dbReference type="Pfam" id="PF14016"/>
    </source>
</evidence>
<evidence type="ECO:0000256" key="1">
    <source>
        <dbReference type="SAM" id="MobiDB-lite"/>
    </source>
</evidence>
<dbReference type="Proteomes" id="UP001501358">
    <property type="component" value="Unassembled WGS sequence"/>
</dbReference>
<evidence type="ECO:0000313" key="5">
    <source>
        <dbReference type="Proteomes" id="UP001501358"/>
    </source>
</evidence>
<name>A0ABN3M2D7_9ACTN</name>
<feature type="chain" id="PRO_5046335336" description="DUF4232 domain-containing protein" evidence="2">
    <location>
        <begin position="28"/>
        <end position="172"/>
    </location>
</feature>
<feature type="signal peptide" evidence="2">
    <location>
        <begin position="1"/>
        <end position="27"/>
    </location>
</feature>
<keyword evidence="2" id="KW-0732">Signal</keyword>
<feature type="domain" description="DUF4232" evidence="3">
    <location>
        <begin position="51"/>
        <end position="166"/>
    </location>
</feature>
<accession>A0ABN3M2D7</accession>
<dbReference type="RefSeq" id="WP_344383858.1">
    <property type="nucleotide sequence ID" value="NZ_BAAATA010000017.1"/>
</dbReference>
<reference evidence="4 5" key="1">
    <citation type="journal article" date="2019" name="Int. J. Syst. Evol. Microbiol.">
        <title>The Global Catalogue of Microorganisms (GCM) 10K type strain sequencing project: providing services to taxonomists for standard genome sequencing and annotation.</title>
        <authorList>
            <consortium name="The Broad Institute Genomics Platform"/>
            <consortium name="The Broad Institute Genome Sequencing Center for Infectious Disease"/>
            <person name="Wu L."/>
            <person name="Ma J."/>
        </authorList>
    </citation>
    <scope>NUCLEOTIDE SEQUENCE [LARGE SCALE GENOMIC DNA]</scope>
    <source>
        <strain evidence="4 5">JCM 6307</strain>
    </source>
</reference>
<comment type="caution">
    <text evidence="4">The sequence shown here is derived from an EMBL/GenBank/DDBJ whole genome shotgun (WGS) entry which is preliminary data.</text>
</comment>
<dbReference type="EMBL" id="BAAATA010000017">
    <property type="protein sequence ID" value="GAA2493538.1"/>
    <property type="molecule type" value="Genomic_DNA"/>
</dbReference>
<protein>
    <recommendedName>
        <fullName evidence="3">DUF4232 domain-containing protein</fullName>
    </recommendedName>
</protein>
<gene>
    <name evidence="4" type="ORF">GCM10010406_32020</name>
</gene>
<feature type="compositionally biased region" description="Low complexity" evidence="1">
    <location>
        <begin position="41"/>
        <end position="52"/>
    </location>
</feature>
<dbReference type="Pfam" id="PF14016">
    <property type="entry name" value="DUF4232"/>
    <property type="match status" value="1"/>
</dbReference>
<organism evidence="4 5">
    <name type="scientific">Streptomyces thermolineatus</name>
    <dbReference type="NCBI Taxonomy" id="44033"/>
    <lineage>
        <taxon>Bacteria</taxon>
        <taxon>Bacillati</taxon>
        <taxon>Actinomycetota</taxon>
        <taxon>Actinomycetes</taxon>
        <taxon>Kitasatosporales</taxon>
        <taxon>Streptomycetaceae</taxon>
        <taxon>Streptomyces</taxon>
    </lineage>
</organism>
<proteinExistence type="predicted"/>
<evidence type="ECO:0000313" key="4">
    <source>
        <dbReference type="EMBL" id="GAA2493538.1"/>
    </source>
</evidence>
<sequence>MNTTPAGIRRPSLPATGLLLTALGLLASCTNAPPPKPSPAPSRTSPSASACPESGLIVREGQIEAVMGLRVLTVELHNCGTRPRTVHGLSSVATLDEVDTAPEPVRLEPGEKAVARLAWKNRVTDATVPATDGSYLDIAPVEGEDRQTVEILVDLGTTGRLGTSAWGRPSEE</sequence>
<feature type="region of interest" description="Disordered" evidence="1">
    <location>
        <begin position="31"/>
        <end position="52"/>
    </location>
</feature>
<evidence type="ECO:0000256" key="2">
    <source>
        <dbReference type="SAM" id="SignalP"/>
    </source>
</evidence>
<keyword evidence="5" id="KW-1185">Reference proteome</keyword>